<dbReference type="InterPro" id="IPR002100">
    <property type="entry name" value="TF_MADSbox"/>
</dbReference>
<dbReference type="GO" id="GO:0000977">
    <property type="term" value="F:RNA polymerase II transcription regulatory region sequence-specific DNA binding"/>
    <property type="evidence" value="ECO:0007669"/>
    <property type="project" value="InterPro"/>
</dbReference>
<dbReference type="InterPro" id="IPR033896">
    <property type="entry name" value="MEF2-like_N"/>
</dbReference>
<dbReference type="Gene3D" id="3.40.1810.10">
    <property type="entry name" value="Transcription factor, MADS-box"/>
    <property type="match status" value="1"/>
</dbReference>
<comment type="subcellular location">
    <subcellularLocation>
        <location evidence="1">Nucleus</location>
    </subcellularLocation>
</comment>
<keyword evidence="2" id="KW-0805">Transcription regulation</keyword>
<evidence type="ECO:0000256" key="6">
    <source>
        <dbReference type="SAM" id="Coils"/>
    </source>
</evidence>
<keyword evidence="5" id="KW-0539">Nucleus</keyword>
<evidence type="ECO:0000313" key="9">
    <source>
        <dbReference type="EMBL" id="ADB81899.1"/>
    </source>
</evidence>
<evidence type="ECO:0000256" key="7">
    <source>
        <dbReference type="SAM" id="MobiDB-lite"/>
    </source>
</evidence>
<keyword evidence="3" id="KW-0238">DNA-binding</keyword>
<name>D3IZU0_9BRYO</name>
<proteinExistence type="predicted"/>
<evidence type="ECO:0000259" key="8">
    <source>
        <dbReference type="PROSITE" id="PS50066"/>
    </source>
</evidence>
<dbReference type="PROSITE" id="PS50066">
    <property type="entry name" value="MADS_BOX_2"/>
    <property type="match status" value="1"/>
</dbReference>
<dbReference type="Pfam" id="PF00319">
    <property type="entry name" value="SRF-TF"/>
    <property type="match status" value="1"/>
</dbReference>
<dbReference type="AlphaFoldDB" id="D3IZU0"/>
<dbReference type="SUPFAM" id="SSF55455">
    <property type="entry name" value="SRF-like"/>
    <property type="match status" value="1"/>
</dbReference>
<reference evidence="9" key="1">
    <citation type="journal article" date="2010" name="Mol. Biol. Evol.">
        <title>MIKC* MADS-box proteins: conserved regulators of the gametophytic generation of land plants.</title>
        <authorList>
            <person name="Zobell O."/>
            <person name="Faigl W."/>
            <person name="Saedler H."/>
            <person name="Munster T."/>
        </authorList>
    </citation>
    <scope>NUCLEOTIDE SEQUENCE</scope>
</reference>
<dbReference type="InterPro" id="IPR036879">
    <property type="entry name" value="TF_MADSbox_sf"/>
</dbReference>
<dbReference type="GO" id="GO:0046983">
    <property type="term" value="F:protein dimerization activity"/>
    <property type="evidence" value="ECO:0007669"/>
    <property type="project" value="InterPro"/>
</dbReference>
<feature type="region of interest" description="Disordered" evidence="7">
    <location>
        <begin position="339"/>
        <end position="376"/>
    </location>
</feature>
<dbReference type="GO" id="GO:0045944">
    <property type="term" value="P:positive regulation of transcription by RNA polymerase II"/>
    <property type="evidence" value="ECO:0007669"/>
    <property type="project" value="InterPro"/>
</dbReference>
<gene>
    <name evidence="9" type="primary">MADS4</name>
</gene>
<evidence type="ECO:0000256" key="2">
    <source>
        <dbReference type="ARBA" id="ARBA00023015"/>
    </source>
</evidence>
<dbReference type="CDD" id="cd00265">
    <property type="entry name" value="MADS_MEF2_like"/>
    <property type="match status" value="1"/>
</dbReference>
<dbReference type="GO" id="GO:0005634">
    <property type="term" value="C:nucleus"/>
    <property type="evidence" value="ECO:0007669"/>
    <property type="project" value="UniProtKB-SubCell"/>
</dbReference>
<accession>D3IZU0</accession>
<feature type="coiled-coil region" evidence="6">
    <location>
        <begin position="139"/>
        <end position="199"/>
    </location>
</feature>
<protein>
    <submittedName>
        <fullName evidence="9">MIKC* MADS-box transcription factor</fullName>
    </submittedName>
</protein>
<evidence type="ECO:0000256" key="5">
    <source>
        <dbReference type="ARBA" id="ARBA00023242"/>
    </source>
</evidence>
<dbReference type="FunFam" id="3.40.1810.10:FF:000022">
    <property type="entry name" value="MIKC MADS-domain protein PpMADS3"/>
    <property type="match status" value="1"/>
</dbReference>
<keyword evidence="4" id="KW-0804">Transcription</keyword>
<dbReference type="PROSITE" id="PS00350">
    <property type="entry name" value="MADS_BOX_1"/>
    <property type="match status" value="1"/>
</dbReference>
<evidence type="ECO:0000256" key="4">
    <source>
        <dbReference type="ARBA" id="ARBA00023163"/>
    </source>
</evidence>
<keyword evidence="6" id="KW-0175">Coiled coil</keyword>
<dbReference type="EMBL" id="GQ334458">
    <property type="protein sequence ID" value="ADB81899.1"/>
    <property type="molecule type" value="Genomic_DNA"/>
</dbReference>
<dbReference type="InterPro" id="IPR050142">
    <property type="entry name" value="MADS-box/MEF2_TF"/>
</dbReference>
<feature type="compositionally biased region" description="Polar residues" evidence="7">
    <location>
        <begin position="339"/>
        <end position="351"/>
    </location>
</feature>
<feature type="domain" description="MADS-box" evidence="8">
    <location>
        <begin position="1"/>
        <end position="61"/>
    </location>
</feature>
<dbReference type="PRINTS" id="PR00404">
    <property type="entry name" value="MADSDOMAIN"/>
</dbReference>
<evidence type="ECO:0000256" key="1">
    <source>
        <dbReference type="ARBA" id="ARBA00004123"/>
    </source>
</evidence>
<evidence type="ECO:0000256" key="3">
    <source>
        <dbReference type="ARBA" id="ARBA00023125"/>
    </source>
</evidence>
<dbReference type="SMART" id="SM00432">
    <property type="entry name" value="MADS"/>
    <property type="match status" value="1"/>
</dbReference>
<dbReference type="PANTHER" id="PTHR48019">
    <property type="entry name" value="SERUM RESPONSE FACTOR HOMOLOG"/>
    <property type="match status" value="1"/>
</dbReference>
<organism evidence="9">
    <name type="scientific">Sphagnum subsecundum</name>
    <dbReference type="NCBI Taxonomy" id="231106"/>
    <lineage>
        <taxon>Eukaryota</taxon>
        <taxon>Viridiplantae</taxon>
        <taxon>Streptophyta</taxon>
        <taxon>Embryophyta</taxon>
        <taxon>Bryophyta</taxon>
        <taxon>Sphagnophytina</taxon>
        <taxon>Sphagnopsida</taxon>
        <taxon>Sphagnales</taxon>
        <taxon>Sphagnaceae</taxon>
        <taxon>Sphagnum</taxon>
    </lineage>
</organism>
<sequence>MGRVKLEIKKIENPTNRQVTYSKRRNGLIKKAYELSVLCDIDVALIMFSPSGKLTQYCNCSIEDVITRFANLPLHERNKSFEDMLTRFANFHMHHDRNKYTRKSENLEYLHKALKKLSGEKDLALNQQLASGSSKSYEVGVLQDEVKKLTHEKDLLQQRARLFLADEQIIQTVTSVQQLANMETELEQALERVRRHKSLVTNAYDQAANAMQRQHEFMGNMQLMAMQRGGAMTGAQQAAAAASSFLQWNMPEQQRDQPAILQDFMEHQSNATSLLPAQMSRELGSNSGLASTSGFFPAASQTKLEGGNSMVAFAAATTSSSSGATAAAAEGVAETFLSPTEQQQQHGSNASVPWHSSGHQSHHHHQQAYSGSQYPTGYFSQNSDAWK</sequence>